<gene>
    <name evidence="1" type="ORF">CDAR_70861</name>
</gene>
<accession>A0AAV4WFG1</accession>
<sequence>MKMGCYWDRVESSSTIAIVRRELWDNLVEAEPEFAEPIQNVTVATGRDAQLSCTVENLGTYRVGSYSMVHAMQ</sequence>
<keyword evidence="2" id="KW-1185">Reference proteome</keyword>
<evidence type="ECO:0000313" key="1">
    <source>
        <dbReference type="EMBL" id="GIY80949.1"/>
    </source>
</evidence>
<name>A0AAV4WFG1_9ARAC</name>
<evidence type="ECO:0000313" key="2">
    <source>
        <dbReference type="Proteomes" id="UP001054837"/>
    </source>
</evidence>
<organism evidence="1 2">
    <name type="scientific">Caerostris darwini</name>
    <dbReference type="NCBI Taxonomy" id="1538125"/>
    <lineage>
        <taxon>Eukaryota</taxon>
        <taxon>Metazoa</taxon>
        <taxon>Ecdysozoa</taxon>
        <taxon>Arthropoda</taxon>
        <taxon>Chelicerata</taxon>
        <taxon>Arachnida</taxon>
        <taxon>Araneae</taxon>
        <taxon>Araneomorphae</taxon>
        <taxon>Entelegynae</taxon>
        <taxon>Araneoidea</taxon>
        <taxon>Araneidae</taxon>
        <taxon>Caerostris</taxon>
    </lineage>
</organism>
<comment type="caution">
    <text evidence="1">The sequence shown here is derived from an EMBL/GenBank/DDBJ whole genome shotgun (WGS) entry which is preliminary data.</text>
</comment>
<protein>
    <submittedName>
        <fullName evidence="1">Uncharacterized protein</fullName>
    </submittedName>
</protein>
<dbReference type="Proteomes" id="UP001054837">
    <property type="component" value="Unassembled WGS sequence"/>
</dbReference>
<dbReference type="Gene3D" id="2.60.40.10">
    <property type="entry name" value="Immunoglobulins"/>
    <property type="match status" value="1"/>
</dbReference>
<dbReference type="EMBL" id="BPLQ01014566">
    <property type="protein sequence ID" value="GIY80949.1"/>
    <property type="molecule type" value="Genomic_DNA"/>
</dbReference>
<proteinExistence type="predicted"/>
<reference evidence="1 2" key="1">
    <citation type="submission" date="2021-06" db="EMBL/GenBank/DDBJ databases">
        <title>Caerostris darwini draft genome.</title>
        <authorList>
            <person name="Kono N."/>
            <person name="Arakawa K."/>
        </authorList>
    </citation>
    <scope>NUCLEOTIDE SEQUENCE [LARGE SCALE GENOMIC DNA]</scope>
</reference>
<dbReference type="InterPro" id="IPR013783">
    <property type="entry name" value="Ig-like_fold"/>
</dbReference>
<dbReference type="AlphaFoldDB" id="A0AAV4WFG1"/>